<dbReference type="AlphaFoldDB" id="A0A2B6RU81"/>
<evidence type="ECO:0000313" key="2">
    <source>
        <dbReference type="Proteomes" id="UP000219775"/>
    </source>
</evidence>
<dbReference type="EMBL" id="NUDP01000094">
    <property type="protein sequence ID" value="PEM66328.1"/>
    <property type="molecule type" value="Genomic_DNA"/>
</dbReference>
<evidence type="ECO:0000313" key="1">
    <source>
        <dbReference type="EMBL" id="PEM66328.1"/>
    </source>
</evidence>
<dbReference type="Proteomes" id="UP000219775">
    <property type="component" value="Unassembled WGS sequence"/>
</dbReference>
<sequence length="92" mass="10690">MNTLQLVTDIMKYCYIYICSITNTSYHRNIDRFNQKLIILGLLLCSSSESLFESLFEFTNHIWGLFLSKALGGMSAACMMLARFWCEKFIKP</sequence>
<reference evidence="1 2" key="1">
    <citation type="submission" date="2017-09" db="EMBL/GenBank/DDBJ databases">
        <title>Large-scale bioinformatics analysis of Bacillus genomes uncovers conserved roles of natural products in bacterial physiology.</title>
        <authorList>
            <consortium name="Agbiome Team Llc"/>
            <person name="Bleich R.M."/>
            <person name="Grubbs K.J."/>
            <person name="Santa Maria K.C."/>
            <person name="Allen S.E."/>
            <person name="Farag S."/>
            <person name="Shank E.A."/>
            <person name="Bowers A."/>
        </authorList>
    </citation>
    <scope>NUCLEOTIDE SEQUENCE [LARGE SCALE GENOMIC DNA]</scope>
    <source>
        <strain evidence="1 2">AFS009893</strain>
    </source>
</reference>
<organism evidence="1 2">
    <name type="scientific">Bacillus pseudomycoides</name>
    <dbReference type="NCBI Taxonomy" id="64104"/>
    <lineage>
        <taxon>Bacteria</taxon>
        <taxon>Bacillati</taxon>
        <taxon>Bacillota</taxon>
        <taxon>Bacilli</taxon>
        <taxon>Bacillales</taxon>
        <taxon>Bacillaceae</taxon>
        <taxon>Bacillus</taxon>
        <taxon>Bacillus cereus group</taxon>
    </lineage>
</organism>
<name>A0A2B6RU81_9BACI</name>
<gene>
    <name evidence="1" type="ORF">CN613_22885</name>
</gene>
<accession>A0A2B6RU81</accession>
<comment type="caution">
    <text evidence="1">The sequence shown here is derived from an EMBL/GenBank/DDBJ whole genome shotgun (WGS) entry which is preliminary data.</text>
</comment>
<proteinExistence type="predicted"/>
<protein>
    <submittedName>
        <fullName evidence="1">Uncharacterized protein</fullName>
    </submittedName>
</protein>